<proteinExistence type="predicted"/>
<protein>
    <submittedName>
        <fullName evidence="1">Uncharacterized protein</fullName>
    </submittedName>
</protein>
<accession>A0A4T0VWP6</accession>
<dbReference type="AlphaFoldDB" id="A0A4T0VWP6"/>
<organism evidence="1 2">
    <name type="scientific">Colletotrichum higginsianum</name>
    <dbReference type="NCBI Taxonomy" id="80884"/>
    <lineage>
        <taxon>Eukaryota</taxon>
        <taxon>Fungi</taxon>
        <taxon>Dikarya</taxon>
        <taxon>Ascomycota</taxon>
        <taxon>Pezizomycotina</taxon>
        <taxon>Sordariomycetes</taxon>
        <taxon>Hypocreomycetidae</taxon>
        <taxon>Glomerellales</taxon>
        <taxon>Glomerellaceae</taxon>
        <taxon>Colletotrichum</taxon>
        <taxon>Colletotrichum destructivum species complex</taxon>
    </lineage>
</organism>
<dbReference type="Proteomes" id="UP000305883">
    <property type="component" value="Unassembled WGS sequence"/>
</dbReference>
<name>A0A4T0VWP6_9PEZI</name>
<comment type="caution">
    <text evidence="1">The sequence shown here is derived from an EMBL/GenBank/DDBJ whole genome shotgun (WGS) entry which is preliminary data.</text>
</comment>
<sequence>MVWTRGYDNDEGADVYLCPVAFERRCPQEVRGFKMSCDPLTPGWVKEHPKHPQDLLYSIPFVFVEPDANGQSKEAVVFRSQRKRLESRSGICLILKLACGMGPDTEVVIGRKPWTSLDSIGCTHL</sequence>
<dbReference type="EMBL" id="MWPZ01000005">
    <property type="protein sequence ID" value="TIC97168.1"/>
    <property type="molecule type" value="Genomic_DNA"/>
</dbReference>
<reference evidence="1 2" key="1">
    <citation type="journal article" date="2019" name="Genome Biol. Evol.">
        <title>Genomic Plasticity Mediated by Transposable Elements in the Plant Pathogenic Fungus Colletotrichum higginsianum.</title>
        <authorList>
            <person name="Tsushima A."/>
            <person name="Gan P."/>
            <person name="Kumakura N."/>
            <person name="Narusaka M."/>
            <person name="Takano Y."/>
            <person name="Narusaka Y."/>
            <person name="Shirasu K."/>
        </authorList>
    </citation>
    <scope>NUCLEOTIDE SEQUENCE [LARGE SCALE GENOMIC DNA]</scope>
    <source>
        <strain evidence="1 2">MAFF305635-RFP</strain>
    </source>
</reference>
<gene>
    <name evidence="1" type="ORF">CH35J_006568</name>
</gene>
<evidence type="ECO:0000313" key="2">
    <source>
        <dbReference type="Proteomes" id="UP000305883"/>
    </source>
</evidence>
<evidence type="ECO:0000313" key="1">
    <source>
        <dbReference type="EMBL" id="TIC97168.1"/>
    </source>
</evidence>
<dbReference type="OrthoDB" id="4763277at2759"/>